<dbReference type="RefSeq" id="WP_044731212.1">
    <property type="nucleotide sequence ID" value="NZ_JYBP01000003.1"/>
</dbReference>
<evidence type="ECO:0000313" key="9">
    <source>
        <dbReference type="EMBL" id="KJE29129.1"/>
    </source>
</evidence>
<dbReference type="PANTHER" id="PTHR42707">
    <property type="entry name" value="ACYL-COA DEHYDROGENASE"/>
    <property type="match status" value="1"/>
</dbReference>
<sequence length="560" mass="63004">MKPLRDVDPNLLANLKRYLDDELYRYAEEKLESFYKFCLTDVDRRAVHTDREGQPRLIKYDRFGNDISEVWVNEGYEQTAKQTYETGIVGYVHKPIPELGRKGNYVYSYAQGYILSQAEPGFYCPVTLTMATAYVLEHFADEKLKARYLPHVISTGEVELYEGATFLTERQGGSDVGANAVRAVPCSHHYKLYGEKYFASNAGRCGVALVLARIDGSGPGTKGLSLFLVPWRRADGTLNGISIRRLKDKLGVRAVPSAEVVFDGAEAYVVGDPTKGFYYMMEALNLSRVCNAVASVGIMKRALEEAKQYAERRTAFGHQLTDYPMVRHTLADLTARQEVETSACFAMISLFDRVMTAPHETDGAEKAWLRLLIALLKMRTAEEAIAFSHEAIELHGGNGYIEDFVTPRLLRDAQVLTVWEGTANILALEVLRLMRKYRIHERFAAEMKERLEGLTAVVKPLALPVEEGLKELVSALARLSGQAEEVQTFHAKTIANRMCDLYLSVIALERGQENERNRLIAELFLRHVWERGLVDEQMASVREFDLIVRCKGASAPLAHS</sequence>
<dbReference type="Proteomes" id="UP000032522">
    <property type="component" value="Unassembled WGS sequence"/>
</dbReference>
<evidence type="ECO:0000256" key="3">
    <source>
        <dbReference type="ARBA" id="ARBA00022630"/>
    </source>
</evidence>
<comment type="similarity">
    <text evidence="2 5">Belongs to the acyl-CoA dehydrogenase family.</text>
</comment>
<dbReference type="InterPro" id="IPR052904">
    <property type="entry name" value="Acyl-CoA_dehydrogenase-like"/>
</dbReference>
<evidence type="ECO:0000256" key="2">
    <source>
        <dbReference type="ARBA" id="ARBA00009347"/>
    </source>
</evidence>
<dbReference type="SUPFAM" id="SSF47203">
    <property type="entry name" value="Acyl-CoA dehydrogenase C-terminal domain-like"/>
    <property type="match status" value="1"/>
</dbReference>
<dbReference type="AlphaFoldDB" id="A0A0D8BYP8"/>
<keyword evidence="5" id="KW-0560">Oxidoreductase</keyword>
<accession>A0A0D8BYP8</accession>
<dbReference type="Pfam" id="PF18158">
    <property type="entry name" value="AidB_N"/>
    <property type="match status" value="1"/>
</dbReference>
<evidence type="ECO:0000256" key="4">
    <source>
        <dbReference type="ARBA" id="ARBA00022827"/>
    </source>
</evidence>
<name>A0A0D8BYP8_GEOKU</name>
<dbReference type="SUPFAM" id="SSF56645">
    <property type="entry name" value="Acyl-CoA dehydrogenase NM domain-like"/>
    <property type="match status" value="1"/>
</dbReference>
<protein>
    <recommendedName>
        <fullName evidence="11">Acyl-CoA dehydrogenase</fullName>
    </recommendedName>
</protein>
<evidence type="ECO:0000256" key="5">
    <source>
        <dbReference type="RuleBase" id="RU362125"/>
    </source>
</evidence>
<evidence type="ECO:0000259" key="8">
    <source>
        <dbReference type="Pfam" id="PF18158"/>
    </source>
</evidence>
<dbReference type="InterPro" id="IPR006091">
    <property type="entry name" value="Acyl-CoA_Oxase/DH_mid-dom"/>
</dbReference>
<dbReference type="InterPro" id="IPR036250">
    <property type="entry name" value="AcylCo_DH-like_C"/>
</dbReference>
<dbReference type="PANTHER" id="PTHR42707:SF2">
    <property type="entry name" value="ACD11 DEHYDROGENASE"/>
    <property type="match status" value="1"/>
</dbReference>
<comment type="caution">
    <text evidence="9">The sequence shown here is derived from an EMBL/GenBank/DDBJ whole genome shotgun (WGS) entry which is preliminary data.</text>
</comment>
<dbReference type="PATRIC" id="fig|1462.6.peg.1244"/>
<reference evidence="9 10" key="1">
    <citation type="submission" date="2015-01" db="EMBL/GenBank/DDBJ databases">
        <authorList>
            <person name="Filippidou S."/>
            <person name="Jeanneret N."/>
            <person name="Russel-Delif L."/>
            <person name="Junier T."/>
            <person name="Wunderlin T."/>
            <person name="Molina V."/>
            <person name="Johnson S.L."/>
            <person name="Davenport K.W."/>
            <person name="Chain P.S."/>
            <person name="Dorador C."/>
            <person name="Junier P."/>
        </authorList>
    </citation>
    <scope>NUCLEOTIDE SEQUENCE [LARGE SCALE GENOMIC DNA]</scope>
    <source>
        <strain evidence="9 10">Et7/4</strain>
    </source>
</reference>
<dbReference type="InterPro" id="IPR041504">
    <property type="entry name" value="AidB_N"/>
</dbReference>
<evidence type="ECO:0000259" key="7">
    <source>
        <dbReference type="Pfam" id="PF02770"/>
    </source>
</evidence>
<feature type="domain" description="Acyl-CoA dehydrogenase/oxidase C-terminal" evidence="6">
    <location>
        <begin position="275"/>
        <end position="430"/>
    </location>
</feature>
<dbReference type="Gene3D" id="1.20.140.10">
    <property type="entry name" value="Butyryl-CoA Dehydrogenase, subunit A, domain 3"/>
    <property type="match status" value="1"/>
</dbReference>
<dbReference type="InterPro" id="IPR009075">
    <property type="entry name" value="AcylCo_DH/oxidase_C"/>
</dbReference>
<feature type="domain" description="Acyl-CoA oxidase/dehydrogenase middle" evidence="7">
    <location>
        <begin position="164"/>
        <end position="264"/>
    </location>
</feature>
<dbReference type="GO" id="GO:0003995">
    <property type="term" value="F:acyl-CoA dehydrogenase activity"/>
    <property type="evidence" value="ECO:0007669"/>
    <property type="project" value="InterPro"/>
</dbReference>
<evidence type="ECO:0000259" key="6">
    <source>
        <dbReference type="Pfam" id="PF00441"/>
    </source>
</evidence>
<proteinExistence type="inferred from homology"/>
<keyword evidence="3 5" id="KW-0285">Flavoprotein</keyword>
<evidence type="ECO:0000256" key="1">
    <source>
        <dbReference type="ARBA" id="ARBA00001974"/>
    </source>
</evidence>
<dbReference type="InterPro" id="IPR006089">
    <property type="entry name" value="Acyl-CoA_DH_CS"/>
</dbReference>
<dbReference type="OrthoDB" id="9771038at2"/>
<dbReference type="PROSITE" id="PS00073">
    <property type="entry name" value="ACYL_COA_DH_2"/>
    <property type="match status" value="1"/>
</dbReference>
<comment type="cofactor">
    <cofactor evidence="1 5">
        <name>FAD</name>
        <dbReference type="ChEBI" id="CHEBI:57692"/>
    </cofactor>
</comment>
<gene>
    <name evidence="9" type="ORF">LG52_1069</name>
</gene>
<evidence type="ECO:0000313" key="10">
    <source>
        <dbReference type="Proteomes" id="UP000032522"/>
    </source>
</evidence>
<keyword evidence="4 5" id="KW-0274">FAD</keyword>
<feature type="domain" description="Adaptive response protein AidB N-terminal" evidence="8">
    <location>
        <begin position="28"/>
        <end position="154"/>
    </location>
</feature>
<organism evidence="9 10">
    <name type="scientific">Geobacillus kaustophilus</name>
    <dbReference type="NCBI Taxonomy" id="1462"/>
    <lineage>
        <taxon>Bacteria</taxon>
        <taxon>Bacillati</taxon>
        <taxon>Bacillota</taxon>
        <taxon>Bacilli</taxon>
        <taxon>Bacillales</taxon>
        <taxon>Anoxybacillaceae</taxon>
        <taxon>Geobacillus</taxon>
        <taxon>Geobacillus thermoleovorans group</taxon>
    </lineage>
</organism>
<dbReference type="Gene3D" id="2.40.110.20">
    <property type="match status" value="1"/>
</dbReference>
<dbReference type="Pfam" id="PF02770">
    <property type="entry name" value="Acyl-CoA_dh_M"/>
    <property type="match status" value="1"/>
</dbReference>
<evidence type="ECO:0008006" key="11">
    <source>
        <dbReference type="Google" id="ProtNLM"/>
    </source>
</evidence>
<dbReference type="Pfam" id="PF00441">
    <property type="entry name" value="Acyl-CoA_dh_1"/>
    <property type="match status" value="1"/>
</dbReference>
<dbReference type="EMBL" id="JYBP01000003">
    <property type="protein sequence ID" value="KJE29129.1"/>
    <property type="molecule type" value="Genomic_DNA"/>
</dbReference>
<dbReference type="InterPro" id="IPR009100">
    <property type="entry name" value="AcylCoA_DH/oxidase_NM_dom_sf"/>
</dbReference>